<reference evidence="2" key="2">
    <citation type="submission" date="2021-04" db="EMBL/GenBank/DDBJ databases">
        <authorList>
            <person name="Gilroy R."/>
        </authorList>
    </citation>
    <scope>NUCLEOTIDE SEQUENCE</scope>
    <source>
        <strain evidence="2">ChiBcec8-14828</strain>
    </source>
</reference>
<evidence type="ECO:0000313" key="3">
    <source>
        <dbReference type="Proteomes" id="UP000824209"/>
    </source>
</evidence>
<reference evidence="2" key="1">
    <citation type="journal article" date="2021" name="PeerJ">
        <title>Extensive microbial diversity within the chicken gut microbiome revealed by metagenomics and culture.</title>
        <authorList>
            <person name="Gilroy R."/>
            <person name="Ravi A."/>
            <person name="Getino M."/>
            <person name="Pursley I."/>
            <person name="Horton D.L."/>
            <person name="Alikhan N.F."/>
            <person name="Baker D."/>
            <person name="Gharbi K."/>
            <person name="Hall N."/>
            <person name="Watson M."/>
            <person name="Adriaenssens E.M."/>
            <person name="Foster-Nyarko E."/>
            <person name="Jarju S."/>
            <person name="Secka A."/>
            <person name="Antonio M."/>
            <person name="Oren A."/>
            <person name="Chaudhuri R.R."/>
            <person name="La Ragione R."/>
            <person name="Hildebrand F."/>
            <person name="Pallen M.J."/>
        </authorList>
    </citation>
    <scope>NUCLEOTIDE SEQUENCE</scope>
    <source>
        <strain evidence="2">ChiBcec8-14828</strain>
    </source>
</reference>
<organism evidence="2 3">
    <name type="scientific">Candidatus Ruthenibacterium avium</name>
    <dbReference type="NCBI Taxonomy" id="2838751"/>
    <lineage>
        <taxon>Bacteria</taxon>
        <taxon>Bacillati</taxon>
        <taxon>Bacillota</taxon>
        <taxon>Clostridia</taxon>
        <taxon>Eubacteriales</taxon>
        <taxon>Oscillospiraceae</taxon>
        <taxon>Ruthenibacterium</taxon>
    </lineage>
</organism>
<sequence>MKKQLWTKVSAAFLALCMMATTLPVNAAAASTAVIVPPASSVSEKDTAATETDSSELTDCCVPVLQATMLLS</sequence>
<feature type="chain" id="PRO_5039314100" evidence="1">
    <location>
        <begin position="28"/>
        <end position="72"/>
    </location>
</feature>
<proteinExistence type="predicted"/>
<comment type="caution">
    <text evidence="2">The sequence shown here is derived from an EMBL/GenBank/DDBJ whole genome shotgun (WGS) entry which is preliminary data.</text>
</comment>
<evidence type="ECO:0000313" key="2">
    <source>
        <dbReference type="EMBL" id="HJB40794.1"/>
    </source>
</evidence>
<dbReference type="EMBL" id="DWYA01000096">
    <property type="protein sequence ID" value="HJB40794.1"/>
    <property type="molecule type" value="Genomic_DNA"/>
</dbReference>
<protein>
    <submittedName>
        <fullName evidence="2">Uncharacterized protein</fullName>
    </submittedName>
</protein>
<accession>A0A9D2M4S2</accession>
<evidence type="ECO:0000256" key="1">
    <source>
        <dbReference type="SAM" id="SignalP"/>
    </source>
</evidence>
<feature type="signal peptide" evidence="1">
    <location>
        <begin position="1"/>
        <end position="27"/>
    </location>
</feature>
<keyword evidence="1" id="KW-0732">Signal</keyword>
<gene>
    <name evidence="2" type="ORF">H9943_10430</name>
</gene>
<dbReference type="Proteomes" id="UP000824209">
    <property type="component" value="Unassembled WGS sequence"/>
</dbReference>
<dbReference type="AlphaFoldDB" id="A0A9D2M4S2"/>
<name>A0A9D2M4S2_9FIRM</name>